<dbReference type="SUPFAM" id="SSF52743">
    <property type="entry name" value="Subtilisin-like"/>
    <property type="match status" value="1"/>
</dbReference>
<gene>
    <name evidence="8" type="ORF">H3H36_21625</name>
</gene>
<feature type="active site" description="Charge relay system" evidence="5">
    <location>
        <position position="224"/>
    </location>
</feature>
<dbReference type="AlphaFoldDB" id="A0A7W2ELB9"/>
<dbReference type="EMBL" id="JACEZS010000023">
    <property type="protein sequence ID" value="MBA5607962.1"/>
    <property type="molecule type" value="Genomic_DNA"/>
</dbReference>
<dbReference type="GO" id="GO:0006508">
    <property type="term" value="P:proteolysis"/>
    <property type="evidence" value="ECO:0007669"/>
    <property type="project" value="UniProtKB-KW"/>
</dbReference>
<dbReference type="PROSITE" id="PS51892">
    <property type="entry name" value="SUBTILASE"/>
    <property type="match status" value="1"/>
</dbReference>
<dbReference type="InterPro" id="IPR036852">
    <property type="entry name" value="Peptidase_S8/S53_dom_sf"/>
</dbReference>
<evidence type="ECO:0000256" key="4">
    <source>
        <dbReference type="ARBA" id="ARBA00022825"/>
    </source>
</evidence>
<dbReference type="PRINTS" id="PR00723">
    <property type="entry name" value="SUBTILISIN"/>
</dbReference>
<dbReference type="PANTHER" id="PTHR43806">
    <property type="entry name" value="PEPTIDASE S8"/>
    <property type="match status" value="1"/>
</dbReference>
<dbReference type="PROSITE" id="PS00137">
    <property type="entry name" value="SUBTILASE_HIS"/>
    <property type="match status" value="1"/>
</dbReference>
<feature type="chain" id="PRO_5031064900" evidence="6">
    <location>
        <begin position="21"/>
        <end position="447"/>
    </location>
</feature>
<keyword evidence="3 5" id="KW-0378">Hydrolase</keyword>
<evidence type="ECO:0000256" key="6">
    <source>
        <dbReference type="SAM" id="SignalP"/>
    </source>
</evidence>
<evidence type="ECO:0000256" key="5">
    <source>
        <dbReference type="PROSITE-ProRule" id="PRU01240"/>
    </source>
</evidence>
<evidence type="ECO:0000313" key="9">
    <source>
        <dbReference type="Proteomes" id="UP000566711"/>
    </source>
</evidence>
<dbReference type="PROSITE" id="PS00136">
    <property type="entry name" value="SUBTILASE_ASP"/>
    <property type="match status" value="1"/>
</dbReference>
<dbReference type="PANTHER" id="PTHR43806:SF11">
    <property type="entry name" value="CEREVISIN-RELATED"/>
    <property type="match status" value="1"/>
</dbReference>
<dbReference type="InterPro" id="IPR050131">
    <property type="entry name" value="Peptidase_S8_subtilisin-like"/>
</dbReference>
<dbReference type="GO" id="GO:0004252">
    <property type="term" value="F:serine-type endopeptidase activity"/>
    <property type="evidence" value="ECO:0007669"/>
    <property type="project" value="UniProtKB-UniRule"/>
</dbReference>
<keyword evidence="2 5" id="KW-0645">Protease</keyword>
<accession>A0A7W2ELB9</accession>
<comment type="similarity">
    <text evidence="1 5">Belongs to the peptidase S8 family.</text>
</comment>
<keyword evidence="6" id="KW-0732">Signal</keyword>
<protein>
    <submittedName>
        <fullName evidence="8">S8 family serine peptidase</fullName>
    </submittedName>
</protein>
<name>A0A7W2ELB9_9BURK</name>
<feature type="active site" description="Charge relay system" evidence="5">
    <location>
        <position position="193"/>
    </location>
</feature>
<keyword evidence="4 5" id="KW-0720">Serine protease</keyword>
<sequence length="447" mass="45683">MPCRSAVRWPVLLAWGLALAGPPACAQAGLGAQAGPATVAASRADAGGPAPSGDAAAPERQLLVMLRLPPPHYRPDAGYGGRYLDDGGRGARHRIAEELARLHGLKLVSDWPMPTLGVDCYLLEAPAGGDPARLAERLSHDPRVEWAQPVAIYSGMDGAAPTLYPMQPSARYWHVAVLHRAATGRDVSVAVVDSGIDGHHPDLDGQLASTENFVDGSSYLPEAHGTAVAGIIAARGGRQGILGVAPGARLMGLRACWQQGGQGARCSSFTLGKALNYAILHEARIINLSLSGPPDRLLDRLLDAALARGISVVGAIDPQGPARAFPVSHPGVIAVAQQGRGGPLAALPPTLGGAVLAPGQDVPASLAGGGWRFVSGNSYAAAHVTGMLALLAELRPGANGAQLERLLVPGRGPNAATIDACATIANTTGACTCSCASAVTLRSSRQP</sequence>
<feature type="domain" description="Peptidase S8/S53" evidence="7">
    <location>
        <begin position="184"/>
        <end position="408"/>
    </location>
</feature>
<dbReference type="InterPro" id="IPR000209">
    <property type="entry name" value="Peptidase_S8/S53_dom"/>
</dbReference>
<feature type="active site" description="Charge relay system" evidence="5">
    <location>
        <position position="378"/>
    </location>
</feature>
<dbReference type="Gene3D" id="3.40.50.200">
    <property type="entry name" value="Peptidase S8/S53 domain"/>
    <property type="match status" value="1"/>
</dbReference>
<dbReference type="InterPro" id="IPR023827">
    <property type="entry name" value="Peptidase_S8_Asp-AS"/>
</dbReference>
<evidence type="ECO:0000256" key="1">
    <source>
        <dbReference type="ARBA" id="ARBA00011073"/>
    </source>
</evidence>
<dbReference type="Pfam" id="PF00082">
    <property type="entry name" value="Peptidase_S8"/>
    <property type="match status" value="1"/>
</dbReference>
<evidence type="ECO:0000256" key="3">
    <source>
        <dbReference type="ARBA" id="ARBA00022801"/>
    </source>
</evidence>
<dbReference type="InterPro" id="IPR015500">
    <property type="entry name" value="Peptidase_S8_subtilisin-rel"/>
</dbReference>
<feature type="signal peptide" evidence="6">
    <location>
        <begin position="1"/>
        <end position="20"/>
    </location>
</feature>
<keyword evidence="9" id="KW-1185">Reference proteome</keyword>
<evidence type="ECO:0000256" key="2">
    <source>
        <dbReference type="ARBA" id="ARBA00022670"/>
    </source>
</evidence>
<comment type="caution">
    <text evidence="8">The sequence shown here is derived from an EMBL/GenBank/DDBJ whole genome shotgun (WGS) entry which is preliminary data.</text>
</comment>
<evidence type="ECO:0000313" key="8">
    <source>
        <dbReference type="EMBL" id="MBA5607962.1"/>
    </source>
</evidence>
<reference evidence="8 9" key="1">
    <citation type="submission" date="2020-07" db="EMBL/GenBank/DDBJ databases">
        <title>Novel species isolated from subtropical streams in China.</title>
        <authorList>
            <person name="Lu H."/>
        </authorList>
    </citation>
    <scope>NUCLEOTIDE SEQUENCE [LARGE SCALE GENOMIC DNA]</scope>
    <source>
        <strain evidence="8 9">FT3S</strain>
    </source>
</reference>
<dbReference type="InterPro" id="IPR022398">
    <property type="entry name" value="Peptidase_S8_His-AS"/>
</dbReference>
<evidence type="ECO:0000259" key="7">
    <source>
        <dbReference type="Pfam" id="PF00082"/>
    </source>
</evidence>
<proteinExistence type="inferred from homology"/>
<dbReference type="Proteomes" id="UP000566711">
    <property type="component" value="Unassembled WGS sequence"/>
</dbReference>
<organism evidence="8 9">
    <name type="scientific">Rugamonas fusca</name>
    <dbReference type="NCBI Taxonomy" id="2758568"/>
    <lineage>
        <taxon>Bacteria</taxon>
        <taxon>Pseudomonadati</taxon>
        <taxon>Pseudomonadota</taxon>
        <taxon>Betaproteobacteria</taxon>
        <taxon>Burkholderiales</taxon>
        <taxon>Oxalobacteraceae</taxon>
        <taxon>Telluria group</taxon>
        <taxon>Rugamonas</taxon>
    </lineage>
</organism>